<dbReference type="RefSeq" id="XP_047738481.1">
    <property type="nucleotide sequence ID" value="XM_047882525.1"/>
</dbReference>
<dbReference type="SUPFAM" id="SSF103473">
    <property type="entry name" value="MFS general substrate transporter"/>
    <property type="match status" value="1"/>
</dbReference>
<evidence type="ECO:0000256" key="1">
    <source>
        <dbReference type="SAM" id="MobiDB-lite"/>
    </source>
</evidence>
<feature type="transmembrane region" description="Helical" evidence="2">
    <location>
        <begin position="1096"/>
        <end position="1119"/>
    </location>
</feature>
<reference evidence="4 5" key="1">
    <citation type="submission" date="2025-04" db="UniProtKB">
        <authorList>
            <consortium name="RefSeq"/>
        </authorList>
    </citation>
    <scope>IDENTIFICATION</scope>
    <source>
        <tissue evidence="4 5">Whole organism</tissue>
    </source>
</reference>
<sequence length="1126" mass="123715">MSPSSRSSPQRPGTPRDHNSVHGRRSNSESDSCSVASLPLDYLLYNQRPAEKTPFCRTSDYSEVRDFRRSFQTFSGEKTKNLEFLITADSKLNFDSSLESGPYTEPCDFDLERHQEENEEVSAAKSDSGDIERGALSHLRGTQELNKISSEDKTSIIARNSLTEISCSLSSGVRSPEVIGYQLDATNFNPDLSLVIEVCRDPGKRRKLIKCSYAAPDNEDWDLPDVVESCDVKRKQKDVSDVETMQHQACFSEHPANTELAHQDKIEDDELLSRFTNHQIRTIVSGKLNRIFQSKNIQAGGTSKRLQDFRDESTIIDCYNITNSNKSKASFRNSSSCGRDAIFTGIVNLAYEDTMMEGTRDGQETRSEQTEARGDEGGHAIQGFSTRCLPLILSLVIAWFCVGAVSNSLLLINAPLPYECSSLQPAPKIAYPGSYRISSFAVPLRNNFSCIIPNSDKSVVNNSSKASETSFSYEEMLVSDAFPLQAPNFPQHSSLNSMDFEEAGIVESKKIEKPKDEILVLRIGSFEVLVDDLAEKPDVSHFEGGQHTNVQNIAGNEPFFTAPYEAIEEQGYFPPYSQESLRQAAYEANETLTLFEAETEKNHVTSVNVTNYIETDSMNSHYSSSILNSAQQEIFPQTFENVKNNVNFSSPSSSVASASFFDNSSELTFGQNYPAQENRQYIELPDKDYASQTPIANTTTYHDIDRMAGVDKFFVVQNKNSVEIGTPGHIWRKTDFDPCPNVSYDMRAFRETLVSHYDVVCGRSWLRQLIQSLQAAAGALGGLAGTALADRVERLLGAQLCAALHVVCSCVCLWVAPSVLWWLLAWTVLNAALSSLSFILLIMAADALPVDMVAPVSLATLLPHGLGTITAGLAGDHYRHWQPLLLIATSPAFLLLPLSLLVLAQPLPPAKRSKQLSGAANQLNARLEMSPTSASEKSAGSSTTQCWQLLLLLLLWLLHGCAAAFLQPHLVLRLPDSPFLLLVALGALAILASVTALAFTSFKMRYRHAVLSSLSAILSLACLVMNFIAVDRHGDVVLLCFLATATIFSMASLLSLQVHAVLTPCGRWRCVLVSSCYVAATLGRVIFLLVDAYARVGAWFPAAAAAAMQSVACALSFFLPVNTSKF</sequence>
<proteinExistence type="predicted"/>
<dbReference type="InterPro" id="IPR036259">
    <property type="entry name" value="MFS_trans_sf"/>
</dbReference>
<dbReference type="GeneID" id="108681741"/>
<evidence type="ECO:0000313" key="4">
    <source>
        <dbReference type="RefSeq" id="XP_018026299.1"/>
    </source>
</evidence>
<feature type="compositionally biased region" description="Low complexity" evidence="1">
    <location>
        <begin position="1"/>
        <end position="13"/>
    </location>
</feature>
<feature type="transmembrane region" description="Helical" evidence="2">
    <location>
        <begin position="979"/>
        <end position="1002"/>
    </location>
</feature>
<keyword evidence="2" id="KW-1133">Transmembrane helix</keyword>
<dbReference type="Proteomes" id="UP000694843">
    <property type="component" value="Unplaced"/>
</dbReference>
<feature type="transmembrane region" description="Helical" evidence="2">
    <location>
        <begin position="881"/>
        <end position="904"/>
    </location>
</feature>
<dbReference type="KEGG" id="hazt:108681741"/>
<feature type="transmembrane region" description="Helical" evidence="2">
    <location>
        <begin position="1009"/>
        <end position="1030"/>
    </location>
</feature>
<evidence type="ECO:0000313" key="6">
    <source>
        <dbReference type="RefSeq" id="XP_047738481.1"/>
    </source>
</evidence>
<keyword evidence="2" id="KW-0812">Transmembrane</keyword>
<evidence type="ECO:0000313" key="3">
    <source>
        <dbReference type="Proteomes" id="UP000694843"/>
    </source>
</evidence>
<keyword evidence="3" id="KW-1185">Reference proteome</keyword>
<organism evidence="3 4">
    <name type="scientific">Hyalella azteca</name>
    <name type="common">Amphipod</name>
    <dbReference type="NCBI Taxonomy" id="294128"/>
    <lineage>
        <taxon>Eukaryota</taxon>
        <taxon>Metazoa</taxon>
        <taxon>Ecdysozoa</taxon>
        <taxon>Arthropoda</taxon>
        <taxon>Crustacea</taxon>
        <taxon>Multicrustacea</taxon>
        <taxon>Malacostraca</taxon>
        <taxon>Eumalacostraca</taxon>
        <taxon>Peracarida</taxon>
        <taxon>Amphipoda</taxon>
        <taxon>Senticaudata</taxon>
        <taxon>Talitrida</taxon>
        <taxon>Talitroidea</taxon>
        <taxon>Hyalellidae</taxon>
        <taxon>Hyalella</taxon>
    </lineage>
</organism>
<feature type="transmembrane region" description="Helical" evidence="2">
    <location>
        <begin position="795"/>
        <end position="816"/>
    </location>
</feature>
<evidence type="ECO:0000256" key="2">
    <source>
        <dbReference type="SAM" id="Phobius"/>
    </source>
</evidence>
<gene>
    <name evidence="4 5 6 7" type="primary">LOC108681741</name>
</gene>
<dbReference type="AlphaFoldDB" id="A0A8B7PJF6"/>
<dbReference type="Gene3D" id="1.20.1250.20">
    <property type="entry name" value="MFS general substrate transporter like domains"/>
    <property type="match status" value="1"/>
</dbReference>
<dbReference type="RefSeq" id="XP_047738480.1">
    <property type="nucleotide sequence ID" value="XM_047882524.1"/>
</dbReference>
<evidence type="ECO:0000313" key="7">
    <source>
        <dbReference type="RefSeq" id="XP_047738482.1"/>
    </source>
</evidence>
<feature type="region of interest" description="Disordered" evidence="1">
    <location>
        <begin position="1"/>
        <end position="34"/>
    </location>
</feature>
<dbReference type="RefSeq" id="XP_047738482.1">
    <property type="nucleotide sequence ID" value="XM_047882526.1"/>
</dbReference>
<feature type="transmembrane region" description="Helical" evidence="2">
    <location>
        <begin position="947"/>
        <end position="967"/>
    </location>
</feature>
<dbReference type="RefSeq" id="XP_018026299.1">
    <property type="nucleotide sequence ID" value="XM_018170810.2"/>
</dbReference>
<feature type="transmembrane region" description="Helical" evidence="2">
    <location>
        <begin position="1036"/>
        <end position="1056"/>
    </location>
</feature>
<protein>
    <submittedName>
        <fullName evidence="4 5">Uncharacterized protein LOC108681741</fullName>
    </submittedName>
</protein>
<keyword evidence="2" id="KW-0472">Membrane</keyword>
<feature type="transmembrane region" description="Helical" evidence="2">
    <location>
        <begin position="1068"/>
        <end position="1090"/>
    </location>
</feature>
<feature type="region of interest" description="Disordered" evidence="1">
    <location>
        <begin position="358"/>
        <end position="377"/>
    </location>
</feature>
<feature type="transmembrane region" description="Helical" evidence="2">
    <location>
        <begin position="822"/>
        <end position="844"/>
    </location>
</feature>
<name>A0A8B7PJF6_HYAAZ</name>
<evidence type="ECO:0000313" key="5">
    <source>
        <dbReference type="RefSeq" id="XP_047738480.1"/>
    </source>
</evidence>
<accession>A0A8B7PJF6</accession>